<feature type="compositionally biased region" description="Basic and acidic residues" evidence="1">
    <location>
        <begin position="242"/>
        <end position="264"/>
    </location>
</feature>
<organism evidence="4 5">
    <name type="scientific">Carnegiea gigantea</name>
    <dbReference type="NCBI Taxonomy" id="171969"/>
    <lineage>
        <taxon>Eukaryota</taxon>
        <taxon>Viridiplantae</taxon>
        <taxon>Streptophyta</taxon>
        <taxon>Embryophyta</taxon>
        <taxon>Tracheophyta</taxon>
        <taxon>Spermatophyta</taxon>
        <taxon>Magnoliopsida</taxon>
        <taxon>eudicotyledons</taxon>
        <taxon>Gunneridae</taxon>
        <taxon>Pentapetalae</taxon>
        <taxon>Caryophyllales</taxon>
        <taxon>Cactineae</taxon>
        <taxon>Cactaceae</taxon>
        <taxon>Cactoideae</taxon>
        <taxon>Echinocereeae</taxon>
        <taxon>Carnegiea</taxon>
    </lineage>
</organism>
<dbReference type="EMBL" id="JAKOGI010000035">
    <property type="protein sequence ID" value="KAJ8447792.1"/>
    <property type="molecule type" value="Genomic_DNA"/>
</dbReference>
<dbReference type="InterPro" id="IPR025486">
    <property type="entry name" value="DUF4378"/>
</dbReference>
<feature type="compositionally biased region" description="Basic and acidic residues" evidence="1">
    <location>
        <begin position="464"/>
        <end position="475"/>
    </location>
</feature>
<accession>A0A9Q1QMK0</accession>
<dbReference type="PANTHER" id="PTHR21726">
    <property type="entry name" value="PHOSPHATIDYLINOSITOL N-ACETYLGLUCOSAMINYLTRANSFERASE SUBUNIT P DOWN SYNDROME CRITICAL REGION PROTEIN 5 -RELATED"/>
    <property type="match status" value="1"/>
</dbReference>
<dbReference type="AlphaFoldDB" id="A0A9Q1QMK0"/>
<keyword evidence="5" id="KW-1185">Reference proteome</keyword>
<reference evidence="4" key="1">
    <citation type="submission" date="2022-04" db="EMBL/GenBank/DDBJ databases">
        <title>Carnegiea gigantea Genome sequencing and assembly v2.</title>
        <authorList>
            <person name="Copetti D."/>
            <person name="Sanderson M.J."/>
            <person name="Burquez A."/>
            <person name="Wojciechowski M.F."/>
        </authorList>
    </citation>
    <scope>NUCLEOTIDE SEQUENCE</scope>
    <source>
        <strain evidence="4">SGP5-SGP5p</strain>
        <tissue evidence="4">Aerial part</tissue>
    </source>
</reference>
<evidence type="ECO:0000259" key="3">
    <source>
        <dbReference type="Pfam" id="PF14383"/>
    </source>
</evidence>
<evidence type="ECO:0000256" key="1">
    <source>
        <dbReference type="SAM" id="MobiDB-lite"/>
    </source>
</evidence>
<dbReference type="PANTHER" id="PTHR21726:SF29">
    <property type="entry name" value="EXPRESSED PROTEIN"/>
    <property type="match status" value="1"/>
</dbReference>
<feature type="compositionally biased region" description="Polar residues" evidence="1">
    <location>
        <begin position="594"/>
        <end position="604"/>
    </location>
</feature>
<dbReference type="Pfam" id="PF14383">
    <property type="entry name" value="VARLMGL"/>
    <property type="match status" value="1"/>
</dbReference>
<evidence type="ECO:0008006" key="6">
    <source>
        <dbReference type="Google" id="ProtNLM"/>
    </source>
</evidence>
<name>A0A9Q1QMK0_9CARY</name>
<dbReference type="Proteomes" id="UP001153076">
    <property type="component" value="Unassembled WGS sequence"/>
</dbReference>
<feature type="compositionally biased region" description="Basic and acidic residues" evidence="1">
    <location>
        <begin position="420"/>
        <end position="445"/>
    </location>
</feature>
<comment type="caution">
    <text evidence="4">The sequence shown here is derived from an EMBL/GenBank/DDBJ whole genome shotgun (WGS) entry which is preliminary data.</text>
</comment>
<evidence type="ECO:0000259" key="2">
    <source>
        <dbReference type="Pfam" id="PF14309"/>
    </source>
</evidence>
<feature type="region of interest" description="Disordered" evidence="1">
    <location>
        <begin position="242"/>
        <end position="404"/>
    </location>
</feature>
<feature type="domain" description="DUF4378" evidence="2">
    <location>
        <begin position="720"/>
        <end position="869"/>
    </location>
</feature>
<gene>
    <name evidence="4" type="ORF">Cgig2_015155</name>
</gene>
<evidence type="ECO:0000313" key="5">
    <source>
        <dbReference type="Proteomes" id="UP001153076"/>
    </source>
</evidence>
<dbReference type="InterPro" id="IPR032795">
    <property type="entry name" value="DUF3741-assoc"/>
</dbReference>
<feature type="region of interest" description="Disordered" evidence="1">
    <location>
        <begin position="591"/>
        <end position="614"/>
    </location>
</feature>
<feature type="compositionally biased region" description="Polar residues" evidence="1">
    <location>
        <begin position="266"/>
        <end position="302"/>
    </location>
</feature>
<feature type="domain" description="DUF3741" evidence="3">
    <location>
        <begin position="76"/>
        <end position="105"/>
    </location>
</feature>
<feature type="region of interest" description="Disordered" evidence="1">
    <location>
        <begin position="420"/>
        <end position="485"/>
    </location>
</feature>
<feature type="compositionally biased region" description="Basic and acidic residues" evidence="1">
    <location>
        <begin position="369"/>
        <end position="384"/>
    </location>
</feature>
<evidence type="ECO:0000313" key="4">
    <source>
        <dbReference type="EMBL" id="KAJ8447792.1"/>
    </source>
</evidence>
<proteinExistence type="predicted"/>
<dbReference type="OrthoDB" id="765769at2759"/>
<protein>
    <recommendedName>
        <fullName evidence="6">DUF4378 domain-containing protein</fullName>
    </recommendedName>
</protein>
<sequence length="881" mass="97916">MATEKKRLKGRFLYLFDWNAKSRKKLFSNKSESSEVSNQGKESVGNLVIPQCLLGELNENEDYSSFRESGNYCCGSSVNGDDVYGTKAPGLVARLMGLDSMPSTSCEARFISSYETGTVSSSYYNSGVAASQRKHHILHHGYVPNKDRAFPWSSMDSKSNKVHCWPIERFQTEVLPPKSAKPISITHHKLLSPIKSPGFVPTKDAAYIMEAAARIIDSSPHPPARINIASLSSPSSSFRLQDLKEKMDAAQRSSRDSRRPEFSKTPKMSGSVEQIRGNSSDRSSTRSLFKSNMASETSSSQKMKNKGKSVSVPVQDKAKMHRIESLVCSDNRNQQKEPKQAKLKPKQTSTQKARETRTSVIKSSGVLRQDNDKQNTVVHKDKPTSKTFFSDQQPRKITPGGNCAGPSKIVNKVFVNVENGPKKVDTSTNATDKRAPLNDVAEKRPSLNKRKSISRVKQSAVRHNVPDNREERSLQDGHSCQSDSGKDLDVISFTFTSPIKKAGTQSLSPIKSIGGNYRHLSSDSSAVNGQVHETSLVSPTLGLDLVDSSSLSHLLEQKLRELSDKLVSNKSDSVSESFDADSLSCLLESNSSSDVAGTTTTENNEWSRKHQTSTACDDDGSLYFVSKSSQKHEKFEDAEGLDISGSNKCGASRESDLDHLNISVPESSSCVSSSTTSHFTIGYDQCSSPQSQEVISCISSESIHPREEDSDFADVTSQWELEYVRYVLHYSGLKRFWLDKHYNIIDPAVFDLLENLLNTSGRNGELCSKLERRILFDCIAEIITSRYERVFLGSHKAWAKWEMLLHNDCLTEDVFKDVSGLQSKGTLLVDELVESDMSSWYGRWLDFEIESLEQGIDLEVHIVASLVDELVDDLWTQSFSR</sequence>
<dbReference type="Pfam" id="PF14309">
    <property type="entry name" value="DUF4378"/>
    <property type="match status" value="1"/>
</dbReference>